<dbReference type="OrthoDB" id="10344634at2759"/>
<reference evidence="2" key="1">
    <citation type="journal article" date="2023" name="Commun. Biol.">
        <title>Genome analysis of Parmales, the sister group of diatoms, reveals the evolutionary specialization of diatoms from phago-mixotrophs to photoautotrophs.</title>
        <authorList>
            <person name="Ban H."/>
            <person name="Sato S."/>
            <person name="Yoshikawa S."/>
            <person name="Yamada K."/>
            <person name="Nakamura Y."/>
            <person name="Ichinomiya M."/>
            <person name="Sato N."/>
            <person name="Blanc-Mathieu R."/>
            <person name="Endo H."/>
            <person name="Kuwata A."/>
            <person name="Ogata H."/>
        </authorList>
    </citation>
    <scope>NUCLEOTIDE SEQUENCE [LARGE SCALE GENOMIC DNA]</scope>
</reference>
<sequence length="295" mass="32734">MGKWGNDLIGGDDTLECAMLFLAAAGIGPPNFEVDFASVPMYFHSVPLCQEGEYLFMEDLNSAGGAELMRDLSLANRTPDKETDLVARAKDTPGSHGVIVLRRSYLTYVEWYECLERAKGCRKELENTRLDKWMEIITNSDDSRGAGCSVGHPWIIDPSSEQVVGHKVTILAWILMRAGAAVPMGFKELAISALDQEVTSCHWTQNPERNRLRAHLKSLFHEYNEGCNAGKAISYDSSSIFTRYPSEGAPKSDAELGTQEQLDLRTTRTTYPPETEELPLNARMMVATEGNCSVM</sequence>
<proteinExistence type="predicted"/>
<organism evidence="1 2">
    <name type="scientific">Triparma columacea</name>
    <dbReference type="NCBI Taxonomy" id="722753"/>
    <lineage>
        <taxon>Eukaryota</taxon>
        <taxon>Sar</taxon>
        <taxon>Stramenopiles</taxon>
        <taxon>Ochrophyta</taxon>
        <taxon>Bolidophyceae</taxon>
        <taxon>Parmales</taxon>
        <taxon>Triparmaceae</taxon>
        <taxon>Triparma</taxon>
    </lineage>
</organism>
<comment type="caution">
    <text evidence="1">The sequence shown here is derived from an EMBL/GenBank/DDBJ whole genome shotgun (WGS) entry which is preliminary data.</text>
</comment>
<keyword evidence="2" id="KW-1185">Reference proteome</keyword>
<evidence type="ECO:0000313" key="2">
    <source>
        <dbReference type="Proteomes" id="UP001165065"/>
    </source>
</evidence>
<protein>
    <submittedName>
        <fullName evidence="1">Uncharacterized protein</fullName>
    </submittedName>
</protein>
<evidence type="ECO:0000313" key="1">
    <source>
        <dbReference type="EMBL" id="GMI34009.1"/>
    </source>
</evidence>
<dbReference type="AlphaFoldDB" id="A0A9W7G5T1"/>
<accession>A0A9W7G5T1</accession>
<dbReference type="EMBL" id="BRYA01000841">
    <property type="protein sequence ID" value="GMI34009.1"/>
    <property type="molecule type" value="Genomic_DNA"/>
</dbReference>
<dbReference type="Proteomes" id="UP001165065">
    <property type="component" value="Unassembled WGS sequence"/>
</dbReference>
<gene>
    <name evidence="1" type="ORF">TrCOL_g3509</name>
</gene>
<name>A0A9W7G5T1_9STRA</name>